<dbReference type="InterPro" id="IPR027417">
    <property type="entry name" value="P-loop_NTPase"/>
</dbReference>
<feature type="coiled-coil region" evidence="6">
    <location>
        <begin position="5"/>
        <end position="32"/>
    </location>
</feature>
<evidence type="ECO:0000256" key="2">
    <source>
        <dbReference type="ARBA" id="ARBA00022801"/>
    </source>
</evidence>
<dbReference type="Pfam" id="PF13538">
    <property type="entry name" value="UvrD_C_2"/>
    <property type="match status" value="1"/>
</dbReference>
<keyword evidence="4 5" id="KW-0067">ATP-binding</keyword>
<dbReference type="InterPro" id="IPR000212">
    <property type="entry name" value="DNA_helicase_UvrD/REP"/>
</dbReference>
<evidence type="ECO:0000256" key="4">
    <source>
        <dbReference type="ARBA" id="ARBA00022840"/>
    </source>
</evidence>
<feature type="domain" description="UvrD-like helicase ATP-binding" evidence="8">
    <location>
        <begin position="217"/>
        <end position="625"/>
    </location>
</feature>
<reference evidence="10" key="1">
    <citation type="journal article" date="2019" name="Int. J. Syst. Evol. Microbiol.">
        <title>The Global Catalogue of Microorganisms (GCM) 10K type strain sequencing project: providing services to taxonomists for standard genome sequencing and annotation.</title>
        <authorList>
            <consortium name="The Broad Institute Genomics Platform"/>
            <consortium name="The Broad Institute Genome Sequencing Center for Infectious Disease"/>
            <person name="Wu L."/>
            <person name="Ma J."/>
        </authorList>
    </citation>
    <scope>NUCLEOTIDE SEQUENCE [LARGE SCALE GENOMIC DNA]</scope>
    <source>
        <strain evidence="10">KCTC 33676</strain>
    </source>
</reference>
<dbReference type="PANTHER" id="PTHR11070">
    <property type="entry name" value="UVRD / RECB / PCRA DNA HELICASE FAMILY MEMBER"/>
    <property type="match status" value="1"/>
</dbReference>
<gene>
    <name evidence="9" type="primary">helD</name>
    <name evidence="9" type="ORF">ACFSUC_07250</name>
</gene>
<organism evidence="9 10">
    <name type="scientific">Marinicrinis sediminis</name>
    <dbReference type="NCBI Taxonomy" id="1652465"/>
    <lineage>
        <taxon>Bacteria</taxon>
        <taxon>Bacillati</taxon>
        <taxon>Bacillota</taxon>
        <taxon>Bacilli</taxon>
        <taxon>Bacillales</taxon>
        <taxon>Paenibacillaceae</taxon>
    </lineage>
</organism>
<dbReference type="EMBL" id="JBHUMM010000010">
    <property type="protein sequence ID" value="MFD2671401.1"/>
    <property type="molecule type" value="Genomic_DNA"/>
</dbReference>
<feature type="compositionally biased region" description="Basic and acidic residues" evidence="7">
    <location>
        <begin position="821"/>
        <end position="830"/>
    </location>
</feature>
<feature type="binding site" evidence="5">
    <location>
        <begin position="238"/>
        <end position="245"/>
    </location>
    <ligand>
        <name>ATP</name>
        <dbReference type="ChEBI" id="CHEBI:30616"/>
    </ligand>
</feature>
<dbReference type="Gene3D" id="3.40.50.300">
    <property type="entry name" value="P-loop containing nucleotide triphosphate hydrolases"/>
    <property type="match status" value="3"/>
</dbReference>
<evidence type="ECO:0000256" key="3">
    <source>
        <dbReference type="ARBA" id="ARBA00022806"/>
    </source>
</evidence>
<feature type="region of interest" description="Disordered" evidence="7">
    <location>
        <begin position="795"/>
        <end position="830"/>
    </location>
</feature>
<evidence type="ECO:0000256" key="5">
    <source>
        <dbReference type="PROSITE-ProRule" id="PRU00560"/>
    </source>
</evidence>
<dbReference type="PROSITE" id="PS51198">
    <property type="entry name" value="UVRD_HELICASE_ATP_BIND"/>
    <property type="match status" value="1"/>
</dbReference>
<keyword evidence="1 5" id="KW-0547">Nucleotide-binding</keyword>
<keyword evidence="3 5" id="KW-0347">Helicase</keyword>
<feature type="compositionally biased region" description="Basic and acidic residues" evidence="7">
    <location>
        <begin position="795"/>
        <end position="813"/>
    </location>
</feature>
<evidence type="ECO:0000256" key="7">
    <source>
        <dbReference type="SAM" id="MobiDB-lite"/>
    </source>
</evidence>
<dbReference type="InterPro" id="IPR014016">
    <property type="entry name" value="UvrD-like_ATP-bd"/>
</dbReference>
<keyword evidence="6" id="KW-0175">Coiled coil</keyword>
<evidence type="ECO:0000256" key="1">
    <source>
        <dbReference type="ARBA" id="ARBA00022741"/>
    </source>
</evidence>
<keyword evidence="2 5" id="KW-0378">Hydrolase</keyword>
<dbReference type="InterPro" id="IPR027785">
    <property type="entry name" value="UvrD-like_helicase_C"/>
</dbReference>
<dbReference type="RefSeq" id="WP_379928860.1">
    <property type="nucleotide sequence ID" value="NZ_JBHUMM010000010.1"/>
</dbReference>
<accession>A0ABW5R8N5</accession>
<name>A0ABW5R8N5_9BACL</name>
<comment type="caution">
    <text evidence="9">The sequence shown here is derived from an EMBL/GenBank/DDBJ whole genome shotgun (WGS) entry which is preliminary data.</text>
</comment>
<dbReference type="NCBIfam" id="NF041464">
    <property type="entry name" value="HelD_BACSU"/>
    <property type="match status" value="1"/>
</dbReference>
<dbReference type="PANTHER" id="PTHR11070:SF17">
    <property type="entry name" value="DNA HELICASE IV"/>
    <property type="match status" value="1"/>
</dbReference>
<evidence type="ECO:0000259" key="8">
    <source>
        <dbReference type="PROSITE" id="PS51198"/>
    </source>
</evidence>
<proteinExistence type="predicted"/>
<dbReference type="SUPFAM" id="SSF52540">
    <property type="entry name" value="P-loop containing nucleoside triphosphate hydrolases"/>
    <property type="match status" value="1"/>
</dbReference>
<keyword evidence="10" id="KW-1185">Reference proteome</keyword>
<protein>
    <submittedName>
        <fullName evidence="9">RNA polymerase recycling motor HelD</fullName>
    </submittedName>
</protein>
<dbReference type="InterPro" id="IPR048228">
    <property type="entry name" value="HelD_bacillota"/>
</dbReference>
<evidence type="ECO:0000256" key="6">
    <source>
        <dbReference type="SAM" id="Coils"/>
    </source>
</evidence>
<dbReference type="Proteomes" id="UP001597497">
    <property type="component" value="Unassembled WGS sequence"/>
</dbReference>
<dbReference type="Pfam" id="PF00580">
    <property type="entry name" value="UvrD-helicase"/>
    <property type="match status" value="1"/>
</dbReference>
<sequence length="830" mass="96799">MTMDQKALQKEKERLQEVMQLLVKQIDLLEQTTGIRGHEVRELKTHFWDDMSVNLTNDTETMETFSSIQQEARLLSEREKSYRLAAERLQMLVRLEQSPYFGRIDFVEEGEAEAEAEAEQIYIGLASLMNEDGSRFYIYDWRAPISSMFYDDSPGPASYQPPEGARIAGEMTLKRQYVIREGELQHVFDTDLTIGDSLLQQALSDSSSEQMKSIVATIQREQNQMIRNDQVDVFIVQGGAGSGKTSAALQRVAYLLYKHRNRMTADQIVLFSPNPLFSQYVSHVLPELGEANMRQMIFQELTEEALGRFYTVEDLYDQTERLYTSRNADWKQAQKTAIQWKASAAYFEWLDQYIRSCAEQAGMIFRPVTFRGRVLITAEQMTEAYYGFPSDTPIDRKNVLMKKWLHKQLDQAEKEQRKKKWVQDAMEWVDDEVYQRVYQRVQKKGGFQAESFDDDQQVRKELKKWIVNSKFRKLRAFVDRDRFLDDEAMFLQFLRQRPPFWEDENEIDLLRWNEMTEESCRLIGEGRLLAEDASPYLYMMEGLRGFSRVDGSIHYVLIDEAQDYTPFQYAYIRHRFPRAKLTILGDIHQGIYAHNESADSFHTVPKWLHAQRDERLSFKMSYRSTAPILDFAQSLLPEEQRSIPFDRSGPMPVLIEAHDEDEAFDALQALVREQVNSNRIGIICKTMENSRELYQKLQQAAIQIGVEPEDIQLVVKDTQRLSGRMVVLPAYLSKGIEFESVVLWQVDGGHYDETDRRLFYMAATRAMHQLQMIYAKSAGLPSWWNEIDSDLYTRAEGRSTEDRSSSFEGRNDENQSSSRTAFDKRGDRVE</sequence>
<evidence type="ECO:0000313" key="9">
    <source>
        <dbReference type="EMBL" id="MFD2671401.1"/>
    </source>
</evidence>
<evidence type="ECO:0000313" key="10">
    <source>
        <dbReference type="Proteomes" id="UP001597497"/>
    </source>
</evidence>